<dbReference type="GO" id="GO:0015986">
    <property type="term" value="P:proton motive force-driven ATP synthesis"/>
    <property type="evidence" value="ECO:0007669"/>
    <property type="project" value="InterPro"/>
</dbReference>
<dbReference type="AlphaFoldDB" id="W8EP00"/>
<comment type="similarity">
    <text evidence="2 13">Belongs to the ATPase protein 8 family.</text>
</comment>
<gene>
    <name evidence="15" type="primary">ATP8</name>
</gene>
<reference evidence="15" key="1">
    <citation type="journal article" date="2014" name="Mitochondrial DNA">
        <title>The complete mitochondrial genome of the scuttle fly, Megaselia scalaris (Diptera: Phoridae).</title>
        <authorList>
            <person name="Zhong M."/>
            <person name="Wang X."/>
            <person name="Liu Q."/>
            <person name="Luo B."/>
            <person name="Wu C."/>
            <person name="Wen J."/>
        </authorList>
    </citation>
    <scope>NUCLEOTIDE SEQUENCE</scope>
</reference>
<keyword evidence="5 13" id="KW-0138">CF(0)</keyword>
<protein>
    <recommendedName>
        <fullName evidence="13">ATP synthase complex subunit 8</fullName>
    </recommendedName>
</protein>
<evidence type="ECO:0000256" key="9">
    <source>
        <dbReference type="ARBA" id="ARBA00023065"/>
    </source>
</evidence>
<evidence type="ECO:0000256" key="1">
    <source>
        <dbReference type="ARBA" id="ARBA00004304"/>
    </source>
</evidence>
<keyword evidence="8 14" id="KW-1133">Transmembrane helix</keyword>
<dbReference type="EMBL" id="KF974742">
    <property type="protein sequence ID" value="AHJ91460.1"/>
    <property type="molecule type" value="Genomic_DNA"/>
</dbReference>
<comment type="subcellular location">
    <subcellularLocation>
        <location evidence="1 13">Mitochondrion membrane</location>
        <topology evidence="1 13">Single-pass membrane protein</topology>
    </subcellularLocation>
</comment>
<evidence type="ECO:0000256" key="6">
    <source>
        <dbReference type="ARBA" id="ARBA00022692"/>
    </source>
</evidence>
<dbReference type="GO" id="GO:0045259">
    <property type="term" value="C:proton-transporting ATP synthase complex"/>
    <property type="evidence" value="ECO:0007669"/>
    <property type="project" value="UniProtKB-KW"/>
</dbReference>
<evidence type="ECO:0000313" key="15">
    <source>
        <dbReference type="EMBL" id="AHJ91460.1"/>
    </source>
</evidence>
<sequence>MAPISWLFLFLIFSITFIMFNILNYYIFLYSPISEGKSEKKSLKSLNWKW</sequence>
<accession>W8EP00</accession>
<keyword evidence="11 14" id="KW-0472">Membrane</keyword>
<keyword evidence="6 13" id="KW-0812">Transmembrane</keyword>
<evidence type="ECO:0000256" key="5">
    <source>
        <dbReference type="ARBA" id="ARBA00022547"/>
    </source>
</evidence>
<evidence type="ECO:0000256" key="14">
    <source>
        <dbReference type="SAM" id="Phobius"/>
    </source>
</evidence>
<feature type="transmembrane region" description="Helical" evidence="14">
    <location>
        <begin position="6"/>
        <end position="28"/>
    </location>
</feature>
<evidence type="ECO:0000256" key="3">
    <source>
        <dbReference type="ARBA" id="ARBA00011291"/>
    </source>
</evidence>
<dbReference type="GO" id="GO:0031966">
    <property type="term" value="C:mitochondrial membrane"/>
    <property type="evidence" value="ECO:0007669"/>
    <property type="project" value="UniProtKB-SubCell"/>
</dbReference>
<evidence type="ECO:0000256" key="4">
    <source>
        <dbReference type="ARBA" id="ARBA00022448"/>
    </source>
</evidence>
<evidence type="ECO:0000256" key="7">
    <source>
        <dbReference type="ARBA" id="ARBA00022781"/>
    </source>
</evidence>
<dbReference type="InterPro" id="IPR001421">
    <property type="entry name" value="ATP8_metazoa"/>
</dbReference>
<keyword evidence="4 13" id="KW-0813">Transport</keyword>
<geneLocation type="mitochondrion" evidence="15"/>
<dbReference type="GO" id="GO:0015078">
    <property type="term" value="F:proton transmembrane transporter activity"/>
    <property type="evidence" value="ECO:0007669"/>
    <property type="project" value="InterPro"/>
</dbReference>
<dbReference type="RefSeq" id="YP_009019969.1">
    <property type="nucleotide sequence ID" value="NC_023794.1"/>
</dbReference>
<comment type="function">
    <text evidence="12">Mitochondrial membrane ATP synthase (F(1)F(0) ATP synthase or Complex V) produces ATP from ADP in the presence of a proton gradient across the membrane which is generated by electron transport complexes of the respiratory chain. F-type ATPases consist of two structural domains, F(1) - containing the extramembraneous catalytic core and F(0) - containing the membrane proton channel, linked together by a central stalk and a peripheral stalk. During catalysis, ATP synthesis in the catalytic domain of F(1) is coupled via a rotary mechanism of the central stalk subunits to proton translocation. Part of the complex F(0) domain. Minor subunit located with subunit a in the membrane.</text>
</comment>
<comment type="subunit">
    <text evidence="3">F-type ATPases have 2 components, CF(1) - the catalytic core - and CF(0) - the membrane proton channel.</text>
</comment>
<evidence type="ECO:0000256" key="11">
    <source>
        <dbReference type="ARBA" id="ARBA00023136"/>
    </source>
</evidence>
<evidence type="ECO:0000256" key="13">
    <source>
        <dbReference type="RuleBase" id="RU003661"/>
    </source>
</evidence>
<dbReference type="CTD" id="4509"/>
<evidence type="ECO:0000256" key="10">
    <source>
        <dbReference type="ARBA" id="ARBA00023128"/>
    </source>
</evidence>
<dbReference type="GeneID" id="18667938"/>
<dbReference type="Pfam" id="PF00895">
    <property type="entry name" value="ATP-synt_8"/>
    <property type="match status" value="1"/>
</dbReference>
<evidence type="ECO:0000256" key="8">
    <source>
        <dbReference type="ARBA" id="ARBA00022989"/>
    </source>
</evidence>
<keyword evidence="7 13" id="KW-0375">Hydrogen ion transport</keyword>
<keyword evidence="9 13" id="KW-0406">Ion transport</keyword>
<keyword evidence="10 13" id="KW-0496">Mitochondrion</keyword>
<proteinExistence type="inferred from homology"/>
<evidence type="ECO:0000256" key="2">
    <source>
        <dbReference type="ARBA" id="ARBA00008892"/>
    </source>
</evidence>
<organism evidence="15">
    <name type="scientific">Megaselia scalaris</name>
    <name type="common">Humpbacked fly</name>
    <name type="synonym">Phora scalaris</name>
    <dbReference type="NCBI Taxonomy" id="36166"/>
    <lineage>
        <taxon>Eukaryota</taxon>
        <taxon>Metazoa</taxon>
        <taxon>Ecdysozoa</taxon>
        <taxon>Arthropoda</taxon>
        <taxon>Hexapoda</taxon>
        <taxon>Insecta</taxon>
        <taxon>Pterygota</taxon>
        <taxon>Neoptera</taxon>
        <taxon>Endopterygota</taxon>
        <taxon>Diptera</taxon>
        <taxon>Brachycera</taxon>
        <taxon>Muscomorpha</taxon>
        <taxon>Platypezoidea</taxon>
        <taxon>Phoridae</taxon>
        <taxon>Megaseliini</taxon>
        <taxon>Megaselia</taxon>
    </lineage>
</organism>
<name>W8EP00_MEGSC</name>
<evidence type="ECO:0000256" key="12">
    <source>
        <dbReference type="ARBA" id="ARBA00024864"/>
    </source>
</evidence>